<sequence>MVAATRAAAEHATERRLEHAGVPVAFDASALDVDVGALKRIFAEHFADNTRPGQGLPPLLLFDVLLALLRGVANGGSQLPRRTFWAQFLTPPPSQVLRALRPLIEKVGLESDLETLFERDGETGVDLLLEEGGAAPKLSPHHDHLERPGVAATLLFTLQAGAVPMLTGFIPFGGQGSSLAPPGSGHRACIGQHAAGSALIFRRLVNGIYQHYVEGAAPKVLKQVGGLLRARGEAVMPRDVVALWLPDAGAAADPDIGRSGSFAAGCDAPAMAEREHRLMLPLAERLKAEGTATYERLRARPCQP</sequence>
<organism evidence="1 2">
    <name type="scientific">Emiliania huxleyi (strain CCMP1516)</name>
    <dbReference type="NCBI Taxonomy" id="280463"/>
    <lineage>
        <taxon>Eukaryota</taxon>
        <taxon>Haptista</taxon>
        <taxon>Haptophyta</taxon>
        <taxon>Prymnesiophyceae</taxon>
        <taxon>Isochrysidales</taxon>
        <taxon>Noelaerhabdaceae</taxon>
        <taxon>Emiliania</taxon>
    </lineage>
</organism>
<dbReference type="KEGG" id="ehx:EMIHUDRAFT_458953"/>
<keyword evidence="2" id="KW-1185">Reference proteome</keyword>
<accession>A0A0D3J260</accession>
<dbReference type="AlphaFoldDB" id="A0A0D3J260"/>
<dbReference type="GeneID" id="17263745"/>
<protein>
    <recommendedName>
        <fullName evidence="3">Fe2OG dioxygenase domain-containing protein</fullName>
    </recommendedName>
</protein>
<evidence type="ECO:0000313" key="1">
    <source>
        <dbReference type="EnsemblProtists" id="EOD17595"/>
    </source>
</evidence>
<reference evidence="1" key="2">
    <citation type="submission" date="2024-10" db="UniProtKB">
        <authorList>
            <consortium name="EnsemblProtists"/>
        </authorList>
    </citation>
    <scope>IDENTIFICATION</scope>
</reference>
<dbReference type="HOGENOM" id="CLU_916541_0_0_1"/>
<dbReference type="RefSeq" id="XP_005770024.1">
    <property type="nucleotide sequence ID" value="XM_005769967.1"/>
</dbReference>
<proteinExistence type="predicted"/>
<dbReference type="Proteomes" id="UP000013827">
    <property type="component" value="Unassembled WGS sequence"/>
</dbReference>
<dbReference type="EnsemblProtists" id="EOD17595">
    <property type="protein sequence ID" value="EOD17595"/>
    <property type="gene ID" value="EMIHUDRAFT_458953"/>
</dbReference>
<evidence type="ECO:0000313" key="2">
    <source>
        <dbReference type="Proteomes" id="UP000013827"/>
    </source>
</evidence>
<evidence type="ECO:0008006" key="3">
    <source>
        <dbReference type="Google" id="ProtNLM"/>
    </source>
</evidence>
<name>A0A0D3J260_EMIH1</name>
<dbReference type="PaxDb" id="2903-EOD17595"/>
<reference evidence="2" key="1">
    <citation type="journal article" date="2013" name="Nature">
        <title>Pan genome of the phytoplankton Emiliania underpins its global distribution.</title>
        <authorList>
            <person name="Read B.A."/>
            <person name="Kegel J."/>
            <person name="Klute M.J."/>
            <person name="Kuo A."/>
            <person name="Lefebvre S.C."/>
            <person name="Maumus F."/>
            <person name="Mayer C."/>
            <person name="Miller J."/>
            <person name="Monier A."/>
            <person name="Salamov A."/>
            <person name="Young J."/>
            <person name="Aguilar M."/>
            <person name="Claverie J.M."/>
            <person name="Frickenhaus S."/>
            <person name="Gonzalez K."/>
            <person name="Herman E.K."/>
            <person name="Lin Y.C."/>
            <person name="Napier J."/>
            <person name="Ogata H."/>
            <person name="Sarno A.F."/>
            <person name="Shmutz J."/>
            <person name="Schroeder D."/>
            <person name="de Vargas C."/>
            <person name="Verret F."/>
            <person name="von Dassow P."/>
            <person name="Valentin K."/>
            <person name="Van de Peer Y."/>
            <person name="Wheeler G."/>
            <person name="Dacks J.B."/>
            <person name="Delwiche C.F."/>
            <person name="Dyhrman S.T."/>
            <person name="Glockner G."/>
            <person name="John U."/>
            <person name="Richards T."/>
            <person name="Worden A.Z."/>
            <person name="Zhang X."/>
            <person name="Grigoriev I.V."/>
            <person name="Allen A.E."/>
            <person name="Bidle K."/>
            <person name="Borodovsky M."/>
            <person name="Bowler C."/>
            <person name="Brownlee C."/>
            <person name="Cock J.M."/>
            <person name="Elias M."/>
            <person name="Gladyshev V.N."/>
            <person name="Groth M."/>
            <person name="Guda C."/>
            <person name="Hadaegh A."/>
            <person name="Iglesias-Rodriguez M.D."/>
            <person name="Jenkins J."/>
            <person name="Jones B.M."/>
            <person name="Lawson T."/>
            <person name="Leese F."/>
            <person name="Lindquist E."/>
            <person name="Lobanov A."/>
            <person name="Lomsadze A."/>
            <person name="Malik S.B."/>
            <person name="Marsh M.E."/>
            <person name="Mackinder L."/>
            <person name="Mock T."/>
            <person name="Mueller-Roeber B."/>
            <person name="Pagarete A."/>
            <person name="Parker M."/>
            <person name="Probert I."/>
            <person name="Quesneville H."/>
            <person name="Raines C."/>
            <person name="Rensing S.A."/>
            <person name="Riano-Pachon D.M."/>
            <person name="Richier S."/>
            <person name="Rokitta S."/>
            <person name="Shiraiwa Y."/>
            <person name="Soanes D.M."/>
            <person name="van der Giezen M."/>
            <person name="Wahlund T.M."/>
            <person name="Williams B."/>
            <person name="Wilson W."/>
            <person name="Wolfe G."/>
            <person name="Wurch L.L."/>
        </authorList>
    </citation>
    <scope>NUCLEOTIDE SEQUENCE</scope>
</reference>